<protein>
    <recommendedName>
        <fullName evidence="3">Alpha/beta-hydrolase</fullName>
    </recommendedName>
</protein>
<dbReference type="SUPFAM" id="SSF53474">
    <property type="entry name" value="alpha/beta-Hydrolases"/>
    <property type="match status" value="1"/>
</dbReference>
<evidence type="ECO:0000313" key="1">
    <source>
        <dbReference type="EMBL" id="GJE91026.1"/>
    </source>
</evidence>
<dbReference type="OrthoDB" id="5311491at2759"/>
<dbReference type="Gene3D" id="3.40.50.1820">
    <property type="entry name" value="alpha/beta hydrolase"/>
    <property type="match status" value="1"/>
</dbReference>
<proteinExistence type="predicted"/>
<dbReference type="AlphaFoldDB" id="A0A9P3G9Z1"/>
<gene>
    <name evidence="1" type="ORF">PsYK624_071740</name>
</gene>
<dbReference type="Proteomes" id="UP000703269">
    <property type="component" value="Unassembled WGS sequence"/>
</dbReference>
<organism evidence="1 2">
    <name type="scientific">Phanerochaete sordida</name>
    <dbReference type="NCBI Taxonomy" id="48140"/>
    <lineage>
        <taxon>Eukaryota</taxon>
        <taxon>Fungi</taxon>
        <taxon>Dikarya</taxon>
        <taxon>Basidiomycota</taxon>
        <taxon>Agaricomycotina</taxon>
        <taxon>Agaricomycetes</taxon>
        <taxon>Polyporales</taxon>
        <taxon>Phanerochaetaceae</taxon>
        <taxon>Phanerochaete</taxon>
    </lineage>
</organism>
<accession>A0A9P3G9Z1</accession>
<sequence>MITINCRDYRGSSPYTAEELAELHNPDIEVAASTVRRWGREIALFLAYVCQTMGIPATTGKGAKEDGGLVLVTWSLSGIAALSILGDPRTLGNGLANTLPQYLRKVILYDPPCIVYGYTLDVGLPFPLTDPSIPPEKIPDAFVDWASSYFAPVPEGVPITVEALLKYHMYLPCAPTLRTVSPEERERTVDREIGTRSLAVMGTDMAIRQRHARCAFSDADAVLPNVELLVFWCDQSVWFNTWGAKVFGDLVSEAPSEGKRKRAASIFRIRGANHCIHCDEPEKMVRLFAEHCRPS</sequence>
<reference evidence="1 2" key="1">
    <citation type="submission" date="2021-08" db="EMBL/GenBank/DDBJ databases">
        <title>Draft Genome Sequence of Phanerochaete sordida strain YK-624.</title>
        <authorList>
            <person name="Mori T."/>
            <person name="Dohra H."/>
            <person name="Suzuki T."/>
            <person name="Kawagishi H."/>
            <person name="Hirai H."/>
        </authorList>
    </citation>
    <scope>NUCLEOTIDE SEQUENCE [LARGE SCALE GENOMIC DNA]</scope>
    <source>
        <strain evidence="1 2">YK-624</strain>
    </source>
</reference>
<name>A0A9P3G9Z1_9APHY</name>
<comment type="caution">
    <text evidence="1">The sequence shown here is derived from an EMBL/GenBank/DDBJ whole genome shotgun (WGS) entry which is preliminary data.</text>
</comment>
<dbReference type="InterPro" id="IPR029058">
    <property type="entry name" value="AB_hydrolase_fold"/>
</dbReference>
<keyword evidence="2" id="KW-1185">Reference proteome</keyword>
<evidence type="ECO:0008006" key="3">
    <source>
        <dbReference type="Google" id="ProtNLM"/>
    </source>
</evidence>
<dbReference type="EMBL" id="BPQB01000019">
    <property type="protein sequence ID" value="GJE91026.1"/>
    <property type="molecule type" value="Genomic_DNA"/>
</dbReference>
<evidence type="ECO:0000313" key="2">
    <source>
        <dbReference type="Proteomes" id="UP000703269"/>
    </source>
</evidence>